<dbReference type="SUPFAM" id="SSF56399">
    <property type="entry name" value="ADP-ribosylation"/>
    <property type="match status" value="1"/>
</dbReference>
<evidence type="ECO:0000313" key="2">
    <source>
        <dbReference type="EMBL" id="KAF6843376.1"/>
    </source>
</evidence>
<feature type="region of interest" description="Disordered" evidence="1">
    <location>
        <begin position="497"/>
        <end position="523"/>
    </location>
</feature>
<dbReference type="AlphaFoldDB" id="A0A8H6NVK5"/>
<dbReference type="Proteomes" id="UP000639643">
    <property type="component" value="Unassembled WGS sequence"/>
</dbReference>
<organism evidence="2 3">
    <name type="scientific">Colletotrichum musicola</name>
    <dbReference type="NCBI Taxonomy" id="2175873"/>
    <lineage>
        <taxon>Eukaryota</taxon>
        <taxon>Fungi</taxon>
        <taxon>Dikarya</taxon>
        <taxon>Ascomycota</taxon>
        <taxon>Pezizomycotina</taxon>
        <taxon>Sordariomycetes</taxon>
        <taxon>Hypocreomycetidae</taxon>
        <taxon>Glomerellales</taxon>
        <taxon>Glomerellaceae</taxon>
        <taxon>Colletotrichum</taxon>
        <taxon>Colletotrichum orchidearum species complex</taxon>
    </lineage>
</organism>
<evidence type="ECO:0000256" key="1">
    <source>
        <dbReference type="SAM" id="MobiDB-lite"/>
    </source>
</evidence>
<keyword evidence="3" id="KW-1185">Reference proteome</keyword>
<feature type="region of interest" description="Disordered" evidence="1">
    <location>
        <begin position="135"/>
        <end position="159"/>
    </location>
</feature>
<accession>A0A8H6NVK5</accession>
<comment type="caution">
    <text evidence="2">The sequence shown here is derived from an EMBL/GenBank/DDBJ whole genome shotgun (WGS) entry which is preliminary data.</text>
</comment>
<name>A0A8H6NVK5_9PEZI</name>
<proteinExistence type="predicted"/>
<dbReference type="OrthoDB" id="10256774at2759"/>
<dbReference type="Gene3D" id="3.90.228.10">
    <property type="match status" value="1"/>
</dbReference>
<feature type="compositionally biased region" description="Basic and acidic residues" evidence="1">
    <location>
        <begin position="149"/>
        <end position="159"/>
    </location>
</feature>
<sequence length="561" mass="63591">MPDLEFSEDDMVQLSLLRDEETDALIDAGFLGEDQRLSSPMDDLLCFTYEELVLQVTAGTHYPVTAPCFDLNNLTLSRKDIESLRATLRSVIENAAETNCIEKWLDRESSGYGIFEATKVVLQMAQEVDVLVKPVRSRTQKEDDQEDGEEKRKPWEQRKASEAITTNEIALEYLGKSAKEICETIPPCYRVLHAECVIRHDLAARFNACRDRLREKLLRHRNSLPKCCMKHTRLEDKVEHLVRPHLTFHGTQRHFVPTIVRHGFLKPGSRVPKGGKGVDGNVHEVRCGSTYGRGIYSSPSADFSLSYSDSSARPTSPTEYFGLKLIVCATIMGRARQMFRGDNWRQQSEPYKGADSHVANRELEYIVFDPAQIIPVYVLHLDWGAVNADHLANLPMDANQWKPRVSPANNKLNVNEGLDSVYAGERQRARQAVFAKAAKYFPYGYGPAIGGRFVIEEVGEVSEDEEEYGEYLSMRGQENDNGTDKFQTSFWGWVKASEEDEGGRPDREKGSVPVDEYTAEKGGFGYRPENWDLIEAARWEKVEEEDDDNDGSFNLDRLLLG</sequence>
<dbReference type="EMBL" id="WIGM01000043">
    <property type="protein sequence ID" value="KAF6843376.1"/>
    <property type="molecule type" value="Genomic_DNA"/>
</dbReference>
<gene>
    <name evidence="2" type="ORF">CMUS01_02206</name>
</gene>
<reference evidence="2" key="1">
    <citation type="journal article" date="2020" name="Phytopathology">
        <title>Genome Sequence Resources of Colletotrichum truncatum, C. plurivorum, C. musicola, and C. sojae: Four Species Pathogenic to Soybean (Glycine max).</title>
        <authorList>
            <person name="Rogerio F."/>
            <person name="Boufleur T.R."/>
            <person name="Ciampi-Guillardi M."/>
            <person name="Sukno S.A."/>
            <person name="Thon M.R."/>
            <person name="Massola Junior N.S."/>
            <person name="Baroncelli R."/>
        </authorList>
    </citation>
    <scope>NUCLEOTIDE SEQUENCE</scope>
    <source>
        <strain evidence="2">LFN0074</strain>
    </source>
</reference>
<protein>
    <submittedName>
        <fullName evidence="2">Parp domain-containing protein</fullName>
    </submittedName>
</protein>
<feature type="region of interest" description="Disordered" evidence="1">
    <location>
        <begin position="542"/>
        <end position="561"/>
    </location>
</feature>
<evidence type="ECO:0000313" key="3">
    <source>
        <dbReference type="Proteomes" id="UP000639643"/>
    </source>
</evidence>